<evidence type="ECO:0000256" key="2">
    <source>
        <dbReference type="ARBA" id="ARBA00004752"/>
    </source>
</evidence>
<reference evidence="18" key="1">
    <citation type="submission" date="2016-10" db="EMBL/GenBank/DDBJ databases">
        <authorList>
            <person name="Varghese N."/>
            <person name="Submissions S."/>
        </authorList>
    </citation>
    <scope>NUCLEOTIDE SEQUENCE [LARGE SCALE GENOMIC DNA]</scope>
    <source>
        <strain evidence="18">DSM 5463</strain>
    </source>
</reference>
<dbReference type="SUPFAM" id="SSF69189">
    <property type="entry name" value="Penicillin-binding protein associated domain"/>
    <property type="match status" value="1"/>
</dbReference>
<dbReference type="InterPro" id="IPR001967">
    <property type="entry name" value="Peptidase_S11_N"/>
</dbReference>
<dbReference type="PANTHER" id="PTHR21581">
    <property type="entry name" value="D-ALANYL-D-ALANINE CARBOXYPEPTIDASE"/>
    <property type="match status" value="1"/>
</dbReference>
<dbReference type="PANTHER" id="PTHR21581:SF33">
    <property type="entry name" value="D-ALANYL-D-ALANINE CARBOXYPEPTIDASE DACB"/>
    <property type="match status" value="1"/>
</dbReference>
<evidence type="ECO:0000256" key="5">
    <source>
        <dbReference type="ARBA" id="ARBA00022645"/>
    </source>
</evidence>
<dbReference type="AlphaFoldDB" id="A0A1H5UIX8"/>
<feature type="active site" description="Proton acceptor" evidence="13">
    <location>
        <position position="61"/>
    </location>
</feature>
<keyword evidence="8" id="KW-0378">Hydrolase</keyword>
<dbReference type="EMBL" id="FNUK01000009">
    <property type="protein sequence ID" value="SEF74986.1"/>
    <property type="molecule type" value="Genomic_DNA"/>
</dbReference>
<evidence type="ECO:0000256" key="14">
    <source>
        <dbReference type="PIRSR" id="PIRSR618044-2"/>
    </source>
</evidence>
<name>A0A1H5UIX8_9CLOT</name>
<dbReference type="Proteomes" id="UP000242850">
    <property type="component" value="Unassembled WGS sequence"/>
</dbReference>
<evidence type="ECO:0000256" key="15">
    <source>
        <dbReference type="RuleBase" id="RU004016"/>
    </source>
</evidence>
<dbReference type="Pfam" id="PF00768">
    <property type="entry name" value="Peptidase_S11"/>
    <property type="match status" value="1"/>
</dbReference>
<comment type="pathway">
    <text evidence="2">Cell wall biogenesis; peptidoglycan biosynthesis.</text>
</comment>
<evidence type="ECO:0000256" key="12">
    <source>
        <dbReference type="ARBA" id="ARBA00034000"/>
    </source>
</evidence>
<evidence type="ECO:0000256" key="3">
    <source>
        <dbReference type="ARBA" id="ARBA00007164"/>
    </source>
</evidence>
<dbReference type="EC" id="3.4.16.4" evidence="4"/>
<dbReference type="Gene3D" id="3.40.710.10">
    <property type="entry name" value="DD-peptidase/beta-lactamase superfamily"/>
    <property type="match status" value="1"/>
</dbReference>
<keyword evidence="7" id="KW-0732">Signal</keyword>
<dbReference type="GO" id="GO:0006508">
    <property type="term" value="P:proteolysis"/>
    <property type="evidence" value="ECO:0007669"/>
    <property type="project" value="UniProtKB-KW"/>
</dbReference>
<comment type="catalytic activity">
    <reaction evidence="12">
        <text>Preferential cleavage: (Ac)2-L-Lys-D-Ala-|-D-Ala. Also transpeptidation of peptidyl-alanyl moieties that are N-acyl substituents of D-alanine.</text>
        <dbReference type="EC" id="3.4.16.4"/>
    </reaction>
</comment>
<keyword evidence="5 17" id="KW-0121">Carboxypeptidase</keyword>
<dbReference type="UniPathway" id="UPA00219"/>
<dbReference type="InterPro" id="IPR015956">
    <property type="entry name" value="Peniciliin-bd_prot_C_sf"/>
</dbReference>
<evidence type="ECO:0000313" key="18">
    <source>
        <dbReference type="Proteomes" id="UP000242850"/>
    </source>
</evidence>
<evidence type="ECO:0000256" key="10">
    <source>
        <dbReference type="ARBA" id="ARBA00022984"/>
    </source>
</evidence>
<evidence type="ECO:0000256" key="8">
    <source>
        <dbReference type="ARBA" id="ARBA00022801"/>
    </source>
</evidence>
<evidence type="ECO:0000313" key="17">
    <source>
        <dbReference type="EMBL" id="SEF74986.1"/>
    </source>
</evidence>
<dbReference type="Gene3D" id="2.60.410.10">
    <property type="entry name" value="D-Ala-D-Ala carboxypeptidase, C-terminal domain"/>
    <property type="match status" value="1"/>
</dbReference>
<dbReference type="InterPro" id="IPR018044">
    <property type="entry name" value="Peptidase_S11"/>
</dbReference>
<dbReference type="SUPFAM" id="SSF56601">
    <property type="entry name" value="beta-lactamase/transpeptidase-like"/>
    <property type="match status" value="1"/>
</dbReference>
<comment type="function">
    <text evidence="1">Removes C-terminal D-alanyl residues from sugar-peptide cell wall precursors.</text>
</comment>
<dbReference type="GO" id="GO:0009002">
    <property type="term" value="F:serine-type D-Ala-D-Ala carboxypeptidase activity"/>
    <property type="evidence" value="ECO:0007669"/>
    <property type="project" value="UniProtKB-EC"/>
</dbReference>
<dbReference type="GO" id="GO:0071555">
    <property type="term" value="P:cell wall organization"/>
    <property type="evidence" value="ECO:0007669"/>
    <property type="project" value="UniProtKB-KW"/>
</dbReference>
<dbReference type="InterPro" id="IPR037167">
    <property type="entry name" value="Peptidase_S11_C_sf"/>
</dbReference>
<feature type="domain" description="Peptidase S11 D-Ala-D-Ala carboxypeptidase A C-terminal" evidence="16">
    <location>
        <begin position="266"/>
        <end position="356"/>
    </location>
</feature>
<keyword evidence="18" id="KW-1185">Reference proteome</keyword>
<dbReference type="PRINTS" id="PR00725">
    <property type="entry name" value="DADACBPTASE1"/>
</dbReference>
<dbReference type="SMART" id="SM00936">
    <property type="entry name" value="PBP5_C"/>
    <property type="match status" value="1"/>
</dbReference>
<keyword evidence="6" id="KW-0645">Protease</keyword>
<comment type="similarity">
    <text evidence="3 15">Belongs to the peptidase S11 family.</text>
</comment>
<gene>
    <name evidence="17" type="ORF">SAMN05660865_00927</name>
</gene>
<feature type="binding site" evidence="14">
    <location>
        <position position="219"/>
    </location>
    <ligand>
        <name>substrate</name>
    </ligand>
</feature>
<evidence type="ECO:0000256" key="7">
    <source>
        <dbReference type="ARBA" id="ARBA00022729"/>
    </source>
</evidence>
<dbReference type="GO" id="GO:0009252">
    <property type="term" value="P:peptidoglycan biosynthetic process"/>
    <property type="evidence" value="ECO:0007669"/>
    <property type="project" value="UniProtKB-UniPathway"/>
</dbReference>
<proteinExistence type="inferred from homology"/>
<dbReference type="GO" id="GO:0008360">
    <property type="term" value="P:regulation of cell shape"/>
    <property type="evidence" value="ECO:0007669"/>
    <property type="project" value="UniProtKB-KW"/>
</dbReference>
<evidence type="ECO:0000256" key="9">
    <source>
        <dbReference type="ARBA" id="ARBA00022960"/>
    </source>
</evidence>
<evidence type="ECO:0000256" key="6">
    <source>
        <dbReference type="ARBA" id="ARBA00022670"/>
    </source>
</evidence>
<evidence type="ECO:0000256" key="13">
    <source>
        <dbReference type="PIRSR" id="PIRSR618044-1"/>
    </source>
</evidence>
<dbReference type="InterPro" id="IPR012338">
    <property type="entry name" value="Beta-lactam/transpept-like"/>
</dbReference>
<keyword evidence="10" id="KW-0573">Peptidoglycan synthesis</keyword>
<sequence length="372" mass="41094">MKKRLLCSLILIFVFVTCIAFSKERQLNLNCIAATIIDQDSGRILYSKNGNKILPMASTTKIMTAIVALERGNIKDIVTISKKAASTPGSSAGLKAGDKVTLEELLYGLMLKSGNDAAVAIAEHIGGNVQNFVRMMNDKAVELGALHTSFITPHGLDADDHFTTANDLARITAYAMKNEMFAKIVSTKEISSGITGPFKYSYNNINKFLFRVENSDGVKTGYTGNAGKCLVASVKHKFGRFICVILNSSDRWEDAENLVQYALKKYNFIKVFDKTEIVKSIPVYGGNQKNIYAQTKSELYIPILPEEKDKIKVEVYVPSVVFAPISKGEIVGNIVVKLDGSIIAKYPVVSDREVKRKNFLDFIKDVFSRAVF</sequence>
<dbReference type="Pfam" id="PF07943">
    <property type="entry name" value="PBP5_C"/>
    <property type="match status" value="1"/>
</dbReference>
<evidence type="ECO:0000256" key="4">
    <source>
        <dbReference type="ARBA" id="ARBA00012448"/>
    </source>
</evidence>
<feature type="active site" description="Acyl-ester intermediate" evidence="13">
    <location>
        <position position="58"/>
    </location>
</feature>
<dbReference type="InterPro" id="IPR012907">
    <property type="entry name" value="Peptidase_S11_C"/>
</dbReference>
<keyword evidence="11" id="KW-0961">Cell wall biogenesis/degradation</keyword>
<organism evidence="17 18">
    <name type="scientific">Caloramator fervidus</name>
    <dbReference type="NCBI Taxonomy" id="29344"/>
    <lineage>
        <taxon>Bacteria</taxon>
        <taxon>Bacillati</taxon>
        <taxon>Bacillota</taxon>
        <taxon>Clostridia</taxon>
        <taxon>Eubacteriales</taxon>
        <taxon>Clostridiaceae</taxon>
        <taxon>Caloramator</taxon>
    </lineage>
</organism>
<accession>A0A1H5UIX8</accession>
<feature type="active site" evidence="13">
    <location>
        <position position="113"/>
    </location>
</feature>
<keyword evidence="9" id="KW-0133">Cell shape</keyword>
<protein>
    <recommendedName>
        <fullName evidence="4">serine-type D-Ala-D-Ala carboxypeptidase</fullName>
        <ecNumber evidence="4">3.4.16.4</ecNumber>
    </recommendedName>
</protein>
<evidence type="ECO:0000259" key="16">
    <source>
        <dbReference type="SMART" id="SM00936"/>
    </source>
</evidence>
<evidence type="ECO:0000256" key="11">
    <source>
        <dbReference type="ARBA" id="ARBA00023316"/>
    </source>
</evidence>
<evidence type="ECO:0000256" key="1">
    <source>
        <dbReference type="ARBA" id="ARBA00003217"/>
    </source>
</evidence>